<reference evidence="3" key="1">
    <citation type="journal article" date="2023" name="Mol. Phylogenet. Evol.">
        <title>Genome-scale phylogeny and comparative genomics of the fungal order Sordariales.</title>
        <authorList>
            <person name="Hensen N."/>
            <person name="Bonometti L."/>
            <person name="Westerberg I."/>
            <person name="Brannstrom I.O."/>
            <person name="Guillou S."/>
            <person name="Cros-Aarteil S."/>
            <person name="Calhoun S."/>
            <person name="Haridas S."/>
            <person name="Kuo A."/>
            <person name="Mondo S."/>
            <person name="Pangilinan J."/>
            <person name="Riley R."/>
            <person name="LaButti K."/>
            <person name="Andreopoulos B."/>
            <person name="Lipzen A."/>
            <person name="Chen C."/>
            <person name="Yan M."/>
            <person name="Daum C."/>
            <person name="Ng V."/>
            <person name="Clum A."/>
            <person name="Steindorff A."/>
            <person name="Ohm R.A."/>
            <person name="Martin F."/>
            <person name="Silar P."/>
            <person name="Natvig D.O."/>
            <person name="Lalanne C."/>
            <person name="Gautier V."/>
            <person name="Ament-Velasquez S.L."/>
            <person name="Kruys A."/>
            <person name="Hutchinson M.I."/>
            <person name="Powell A.J."/>
            <person name="Barry K."/>
            <person name="Miller A.N."/>
            <person name="Grigoriev I.V."/>
            <person name="Debuchy R."/>
            <person name="Gladieux P."/>
            <person name="Hiltunen Thoren M."/>
            <person name="Johannesson H."/>
        </authorList>
    </citation>
    <scope>NUCLEOTIDE SEQUENCE</scope>
    <source>
        <strain evidence="3">CBS 990.96</strain>
    </source>
</reference>
<evidence type="ECO:0000313" key="3">
    <source>
        <dbReference type="EMBL" id="KAK4221806.1"/>
    </source>
</evidence>
<feature type="compositionally biased region" description="Acidic residues" evidence="1">
    <location>
        <begin position="780"/>
        <end position="789"/>
    </location>
</feature>
<feature type="domain" description="Ubiquitin-like" evidence="2">
    <location>
        <begin position="504"/>
        <end position="586"/>
    </location>
</feature>
<feature type="compositionally biased region" description="Basic and acidic residues" evidence="1">
    <location>
        <begin position="722"/>
        <end position="740"/>
    </location>
</feature>
<dbReference type="PANTHER" id="PTHR45691:SF6">
    <property type="entry name" value="PROTEIN DIAPHANOUS"/>
    <property type="match status" value="1"/>
</dbReference>
<proteinExistence type="predicted"/>
<feature type="region of interest" description="Disordered" evidence="1">
    <location>
        <begin position="769"/>
        <end position="789"/>
    </location>
</feature>
<feature type="compositionally biased region" description="Polar residues" evidence="1">
    <location>
        <begin position="230"/>
        <end position="243"/>
    </location>
</feature>
<evidence type="ECO:0000259" key="2">
    <source>
        <dbReference type="Pfam" id="PF22893"/>
    </source>
</evidence>
<name>A0AAN6YPK5_9PEZI</name>
<feature type="region of interest" description="Disordered" evidence="1">
    <location>
        <begin position="637"/>
        <end position="683"/>
    </location>
</feature>
<feature type="compositionally biased region" description="Acidic residues" evidence="1">
    <location>
        <begin position="709"/>
        <end position="721"/>
    </location>
</feature>
<dbReference type="PANTHER" id="PTHR45691">
    <property type="entry name" value="PROTEIN DIAPHANOUS"/>
    <property type="match status" value="1"/>
</dbReference>
<dbReference type="InterPro" id="IPR051412">
    <property type="entry name" value="Formin_Homology_Diaphanous_sf"/>
</dbReference>
<dbReference type="InterPro" id="IPR054464">
    <property type="entry name" value="ULD_fung"/>
</dbReference>
<dbReference type="EMBL" id="MU865514">
    <property type="protein sequence ID" value="KAK4221806.1"/>
    <property type="molecule type" value="Genomic_DNA"/>
</dbReference>
<dbReference type="GO" id="GO:0030041">
    <property type="term" value="P:actin filament polymerization"/>
    <property type="evidence" value="ECO:0007669"/>
    <property type="project" value="TreeGrafter"/>
</dbReference>
<dbReference type="Pfam" id="PF22893">
    <property type="entry name" value="ULD_2"/>
    <property type="match status" value="1"/>
</dbReference>
<dbReference type="GO" id="GO:0005884">
    <property type="term" value="C:actin filament"/>
    <property type="evidence" value="ECO:0007669"/>
    <property type="project" value="TreeGrafter"/>
</dbReference>
<feature type="compositionally biased region" description="Basic and acidic residues" evidence="1">
    <location>
        <begin position="357"/>
        <end position="372"/>
    </location>
</feature>
<dbReference type="AlphaFoldDB" id="A0AAN6YPK5"/>
<accession>A0AAN6YPK5</accession>
<feature type="region of interest" description="Disordered" evidence="1">
    <location>
        <begin position="213"/>
        <end position="262"/>
    </location>
</feature>
<gene>
    <name evidence="3" type="ORF">QBC38DRAFT_402718</name>
</gene>
<reference evidence="3" key="2">
    <citation type="submission" date="2023-05" db="EMBL/GenBank/DDBJ databases">
        <authorList>
            <consortium name="Lawrence Berkeley National Laboratory"/>
            <person name="Steindorff A."/>
            <person name="Hensen N."/>
            <person name="Bonometti L."/>
            <person name="Westerberg I."/>
            <person name="Brannstrom I.O."/>
            <person name="Guillou S."/>
            <person name="Cros-Aarteil S."/>
            <person name="Calhoun S."/>
            <person name="Haridas S."/>
            <person name="Kuo A."/>
            <person name="Mondo S."/>
            <person name="Pangilinan J."/>
            <person name="Riley R."/>
            <person name="Labutti K."/>
            <person name="Andreopoulos B."/>
            <person name="Lipzen A."/>
            <person name="Chen C."/>
            <person name="Yanf M."/>
            <person name="Daum C."/>
            <person name="Ng V."/>
            <person name="Clum A."/>
            <person name="Ohm R."/>
            <person name="Martin F."/>
            <person name="Silar P."/>
            <person name="Natvig D."/>
            <person name="Lalanne C."/>
            <person name="Gautier V."/>
            <person name="Ament-Velasquez S.L."/>
            <person name="Kruys A."/>
            <person name="Hutchinson M.I."/>
            <person name="Powell A.J."/>
            <person name="Barry K."/>
            <person name="Miller A.N."/>
            <person name="Grigoriev I.V."/>
            <person name="Debuchy R."/>
            <person name="Gladieux P."/>
            <person name="Thoren M.H."/>
            <person name="Johannesson H."/>
        </authorList>
    </citation>
    <scope>NUCLEOTIDE SEQUENCE</scope>
    <source>
        <strain evidence="3">CBS 990.96</strain>
    </source>
</reference>
<evidence type="ECO:0000313" key="4">
    <source>
        <dbReference type="Proteomes" id="UP001301958"/>
    </source>
</evidence>
<feature type="region of interest" description="Disordered" evidence="1">
    <location>
        <begin position="278"/>
        <end position="376"/>
    </location>
</feature>
<organism evidence="3 4">
    <name type="scientific">Podospora fimiseda</name>
    <dbReference type="NCBI Taxonomy" id="252190"/>
    <lineage>
        <taxon>Eukaryota</taxon>
        <taxon>Fungi</taxon>
        <taxon>Dikarya</taxon>
        <taxon>Ascomycota</taxon>
        <taxon>Pezizomycotina</taxon>
        <taxon>Sordariomycetes</taxon>
        <taxon>Sordariomycetidae</taxon>
        <taxon>Sordariales</taxon>
        <taxon>Podosporaceae</taxon>
        <taxon>Podospora</taxon>
    </lineage>
</organism>
<dbReference type="Proteomes" id="UP001301958">
    <property type="component" value="Unassembled WGS sequence"/>
</dbReference>
<sequence length="789" mass="87548">MADPVGLAGSVVGIIAFGLKVGTTLQTYVELAQEVEDSLREIVFDVNATASALRQLQDIIEIDKLAAKDQNRSTIFTDAGLNEIQSLAWKCEKIYKTIIVLVHKASGDPMKAPTKDGINPDLLNKPLNIMNKLKWPWLEPRVARCHDQLRWLKVSLLLNLQIAHLAKLHLDNKGIDRPNRTLDQEVGFRIAAEGFRHRQVTIAKKITKKEAQAAKKKPCSVVSSKRSRPMSPTSSVNSVQSTRSTPAQSPASQPPEPSAPAPAISTMAAFITTDMGLLSLPQPPAKQVQTSGESAVAGEVSDGDAKIESASDNLAGMTPTSVDIPPPLADTVPAEKPQAMASKEDSENTNAPEQTTESDKIAEDQTPNREPDATAQVTKSSVKFKFPPFTILDYFRKPSNYNFASTDLEAWSISSDDLNSIPTKLPYTHQQLKVSLKRLQRKKHTTPGTGSWPPAIPMTPAQRVLIDKTITAARRSSPRIRTCIAVQAEPGCYIIYFSLGEPELPVYFKDAVGRKFKFPYELVKHWEDMKEMIEQAFRNMEVLERHVNDGRYDLTMGDEGLEIISSSVWDSTVSPGLRVTMHMWPMERFLRPFPPPGMGMMPPPPGGMGMMRPPPPVPPGMMRPGHLPPPVLGWMAGPRRETDLSPQIVDVEPPERRRRRDSKVTKYKTAGRSRASAQGGESRRDWYDTKLKMEAPRKFIYDFEASDSGSEEEEEEEEEEENKLAPEEEEELKAVDFDELIKDEEDDKDAVAEMLRRFTNVTDVDSSIFAGAGKKIWGEEGGDSGSESE</sequence>
<evidence type="ECO:0000256" key="1">
    <source>
        <dbReference type="SAM" id="MobiDB-lite"/>
    </source>
</evidence>
<feature type="compositionally biased region" description="Basic residues" evidence="1">
    <location>
        <begin position="656"/>
        <end position="671"/>
    </location>
</feature>
<feature type="region of interest" description="Disordered" evidence="1">
    <location>
        <begin position="705"/>
        <end position="745"/>
    </location>
</feature>
<protein>
    <recommendedName>
        <fullName evidence="2">Ubiquitin-like domain-containing protein</fullName>
    </recommendedName>
</protein>
<keyword evidence="4" id="KW-1185">Reference proteome</keyword>
<comment type="caution">
    <text evidence="3">The sequence shown here is derived from an EMBL/GenBank/DDBJ whole genome shotgun (WGS) entry which is preliminary data.</text>
</comment>